<dbReference type="NCBIfam" id="TIGR03761">
    <property type="entry name" value="ICE_PFL4669"/>
    <property type="match status" value="1"/>
</dbReference>
<dbReference type="AlphaFoldDB" id="A0A2W4QBF9"/>
<reference evidence="2 3" key="1">
    <citation type="journal article" date="2018" name="Aquat. Microb. Ecol.">
        <title>Gammaproteobacterial methanotrophs dominate.</title>
        <authorList>
            <person name="Rissanen A.J."/>
            <person name="Saarenheimo J."/>
            <person name="Tiirola M."/>
            <person name="Peura S."/>
            <person name="Aalto S.L."/>
            <person name="Karvinen A."/>
            <person name="Nykanen H."/>
        </authorList>
    </citation>
    <scope>NUCLEOTIDE SEQUENCE [LARGE SCALE GENOMIC DNA]</scope>
    <source>
        <strain evidence="2">AMbin10</strain>
    </source>
</reference>
<dbReference type="Pfam" id="PF08900">
    <property type="entry name" value="AcaB"/>
    <property type="match status" value="1"/>
</dbReference>
<sequence>MAEQRKKKQSQNGAERKPMQPADTSADAGKAAADTRPGVLRNKASLTLQTTHAQRLVQGREGAGGKQPIIGLDGLARYAAQISNSAAAGDPYADLALLSVEGLLADTQKMIRNLIGEISDVLDSVPAVEVELAQSVVPVHVPLMFATPYGFLGAYLLADYDELVRTVMTARHCAFIDRNRAFGHLLRTGRPIRRLFCLGPTVWRYTGVTREDIAKNTKLAQQAKVVYANMNIHDIPADVLQGSRRGRYAPPIRQTPATSAASYLEEDGE</sequence>
<evidence type="ECO:0000313" key="3">
    <source>
        <dbReference type="Proteomes" id="UP000249396"/>
    </source>
</evidence>
<proteinExistence type="predicted"/>
<evidence type="ECO:0000256" key="1">
    <source>
        <dbReference type="SAM" id="MobiDB-lite"/>
    </source>
</evidence>
<feature type="region of interest" description="Disordered" evidence="1">
    <location>
        <begin position="246"/>
        <end position="269"/>
    </location>
</feature>
<dbReference type="InterPro" id="IPR014996">
    <property type="entry name" value="AcaB"/>
</dbReference>
<accession>A0A2W4QBF9</accession>
<feature type="region of interest" description="Disordered" evidence="1">
    <location>
        <begin position="1"/>
        <end position="45"/>
    </location>
</feature>
<gene>
    <name evidence="2" type="ORF">DM484_29510</name>
</gene>
<comment type="caution">
    <text evidence="2">The sequence shown here is derived from an EMBL/GenBank/DDBJ whole genome shotgun (WGS) entry which is preliminary data.</text>
</comment>
<organism evidence="2 3">
    <name type="scientific">Candidatus Methylumidiphilus alinenensis</name>
    <dbReference type="NCBI Taxonomy" id="2202197"/>
    <lineage>
        <taxon>Bacteria</taxon>
        <taxon>Pseudomonadati</taxon>
        <taxon>Pseudomonadota</taxon>
        <taxon>Gammaproteobacteria</taxon>
        <taxon>Methylococcales</taxon>
        <taxon>Candidatus Methylumidiphilus</taxon>
    </lineage>
</organism>
<protein>
    <submittedName>
        <fullName evidence="2">TIGR03761 family integrating conjugative element protein</fullName>
    </submittedName>
</protein>
<dbReference type="EMBL" id="QJPH01000574">
    <property type="protein sequence ID" value="PZN69552.1"/>
    <property type="molecule type" value="Genomic_DNA"/>
</dbReference>
<dbReference type="Proteomes" id="UP000249396">
    <property type="component" value="Unassembled WGS sequence"/>
</dbReference>
<name>A0A2W4QBF9_9GAMM</name>
<evidence type="ECO:0000313" key="2">
    <source>
        <dbReference type="EMBL" id="PZN69552.1"/>
    </source>
</evidence>
<feature type="compositionally biased region" description="Low complexity" evidence="1">
    <location>
        <begin position="22"/>
        <end position="34"/>
    </location>
</feature>